<sequence>MFEEELRFLPAISCLKVLQQEDKLVGEQQPLWISTFRGGGPEWLSNLMQSYDSYCWLFQLQKICSDSLSLDPKIFLLII</sequence>
<gene>
    <name evidence="1" type="ORF">Syun_014309</name>
</gene>
<reference evidence="1 2" key="1">
    <citation type="submission" date="2024-01" db="EMBL/GenBank/DDBJ databases">
        <title>Genome assemblies of Stephania.</title>
        <authorList>
            <person name="Yang L."/>
        </authorList>
    </citation>
    <scope>NUCLEOTIDE SEQUENCE [LARGE SCALE GENOMIC DNA]</scope>
    <source>
        <strain evidence="1">YNDBR</strain>
        <tissue evidence="1">Leaf</tissue>
    </source>
</reference>
<keyword evidence="2" id="KW-1185">Reference proteome</keyword>
<comment type="caution">
    <text evidence="1">The sequence shown here is derived from an EMBL/GenBank/DDBJ whole genome shotgun (WGS) entry which is preliminary data.</text>
</comment>
<dbReference type="AlphaFoldDB" id="A0AAP0P9F1"/>
<protein>
    <submittedName>
        <fullName evidence="1">Uncharacterized protein</fullName>
    </submittedName>
</protein>
<accession>A0AAP0P9F1</accession>
<dbReference type="Proteomes" id="UP001420932">
    <property type="component" value="Unassembled WGS sequence"/>
</dbReference>
<name>A0AAP0P9F1_9MAGN</name>
<proteinExistence type="predicted"/>
<organism evidence="1 2">
    <name type="scientific">Stephania yunnanensis</name>
    <dbReference type="NCBI Taxonomy" id="152371"/>
    <lineage>
        <taxon>Eukaryota</taxon>
        <taxon>Viridiplantae</taxon>
        <taxon>Streptophyta</taxon>
        <taxon>Embryophyta</taxon>
        <taxon>Tracheophyta</taxon>
        <taxon>Spermatophyta</taxon>
        <taxon>Magnoliopsida</taxon>
        <taxon>Ranunculales</taxon>
        <taxon>Menispermaceae</taxon>
        <taxon>Menispermoideae</taxon>
        <taxon>Cissampelideae</taxon>
        <taxon>Stephania</taxon>
    </lineage>
</organism>
<dbReference type="EMBL" id="JBBNAF010000006">
    <property type="protein sequence ID" value="KAK9134979.1"/>
    <property type="molecule type" value="Genomic_DNA"/>
</dbReference>
<evidence type="ECO:0000313" key="1">
    <source>
        <dbReference type="EMBL" id="KAK9134979.1"/>
    </source>
</evidence>
<evidence type="ECO:0000313" key="2">
    <source>
        <dbReference type="Proteomes" id="UP001420932"/>
    </source>
</evidence>